<sequence>MARYVPHALGPVVSGAARREHDDALLATYRSCLDLAALVEDIRTIAFCSVSTGASGFPRPRAAAIALRAVAEWTTCRPGRFDVVVHCVLDAQNFAVYQRVIDAWDGGTPPSTQH</sequence>
<dbReference type="SUPFAM" id="SSF52949">
    <property type="entry name" value="Macro domain-like"/>
    <property type="match status" value="1"/>
</dbReference>
<evidence type="ECO:0000259" key="1">
    <source>
        <dbReference type="PROSITE" id="PS51154"/>
    </source>
</evidence>
<evidence type="ECO:0000313" key="3">
    <source>
        <dbReference type="Proteomes" id="UP001500711"/>
    </source>
</evidence>
<dbReference type="PANTHER" id="PTHR11106">
    <property type="entry name" value="GANGLIOSIDE INDUCED DIFFERENTIATION ASSOCIATED PROTEIN 2-RELATED"/>
    <property type="match status" value="1"/>
</dbReference>
<gene>
    <name evidence="2" type="ORF">GCM10022267_75520</name>
</gene>
<feature type="domain" description="Macro" evidence="1">
    <location>
        <begin position="1"/>
        <end position="105"/>
    </location>
</feature>
<keyword evidence="3" id="KW-1185">Reference proteome</keyword>
<dbReference type="InterPro" id="IPR002589">
    <property type="entry name" value="Macro_dom"/>
</dbReference>
<comment type="caution">
    <text evidence="2">The sequence shown here is derived from an EMBL/GenBank/DDBJ whole genome shotgun (WGS) entry which is preliminary data.</text>
</comment>
<dbReference type="Pfam" id="PF01661">
    <property type="entry name" value="Macro"/>
    <property type="match status" value="1"/>
</dbReference>
<accession>A0ABP7C6Y3</accession>
<dbReference type="Gene3D" id="3.40.220.10">
    <property type="entry name" value="Leucine Aminopeptidase, subunit E, domain 1"/>
    <property type="match status" value="1"/>
</dbReference>
<dbReference type="Proteomes" id="UP001500711">
    <property type="component" value="Unassembled WGS sequence"/>
</dbReference>
<evidence type="ECO:0000313" key="2">
    <source>
        <dbReference type="EMBL" id="GAA3677561.1"/>
    </source>
</evidence>
<reference evidence="3" key="1">
    <citation type="journal article" date="2019" name="Int. J. Syst. Evol. Microbiol.">
        <title>The Global Catalogue of Microorganisms (GCM) 10K type strain sequencing project: providing services to taxonomists for standard genome sequencing and annotation.</title>
        <authorList>
            <consortium name="The Broad Institute Genomics Platform"/>
            <consortium name="The Broad Institute Genome Sequencing Center for Infectious Disease"/>
            <person name="Wu L."/>
            <person name="Ma J."/>
        </authorList>
    </citation>
    <scope>NUCLEOTIDE SEQUENCE [LARGE SCALE GENOMIC DNA]</scope>
    <source>
        <strain evidence="3">JCM 17494</strain>
    </source>
</reference>
<name>A0ABP7C6Y3_9PSEU</name>
<protein>
    <recommendedName>
        <fullName evidence="1">Macro domain-containing protein</fullName>
    </recommendedName>
</protein>
<dbReference type="InterPro" id="IPR043472">
    <property type="entry name" value="Macro_dom-like"/>
</dbReference>
<dbReference type="PANTHER" id="PTHR11106:SF27">
    <property type="entry name" value="MACRO DOMAIN-CONTAINING PROTEIN"/>
    <property type="match status" value="1"/>
</dbReference>
<dbReference type="EMBL" id="BAABBE010000032">
    <property type="protein sequence ID" value="GAA3677561.1"/>
    <property type="molecule type" value="Genomic_DNA"/>
</dbReference>
<proteinExistence type="predicted"/>
<dbReference type="PROSITE" id="PS51154">
    <property type="entry name" value="MACRO"/>
    <property type="match status" value="1"/>
</dbReference>
<organism evidence="2 3">
    <name type="scientific">Lentzea roselyniae</name>
    <dbReference type="NCBI Taxonomy" id="531940"/>
    <lineage>
        <taxon>Bacteria</taxon>
        <taxon>Bacillati</taxon>
        <taxon>Actinomycetota</taxon>
        <taxon>Actinomycetes</taxon>
        <taxon>Pseudonocardiales</taxon>
        <taxon>Pseudonocardiaceae</taxon>
        <taxon>Lentzea</taxon>
    </lineage>
</organism>